<keyword evidence="2" id="KW-0614">Plasmid</keyword>
<sequence>MSIIKSFSVGNGDTFYIKHGSDNFTIIDCNLEDENKESITDEIINESKDKGIRRFISTHPDEDHIKGIDYLDEIININNFYCVKNNATKEDESSSFKKYKELRDSEDAFYIKKDCTRKWMNIGDEERGCSGINILWPDENNQSFKNALKDANDGKSPNNISPIIEYSLKDGVRALWMGDLETDFMAEIKDNINFNKVNILFAPHHGRKSGKVPEEILKKLNPDVVIIGEAKSKDLNYYSNYNTITQNSAGDITFECLTKEINIYVSKKYEANFLKNKNKKTYDGYIGTIEI</sequence>
<accession>X5I2Z0</accession>
<dbReference type="AlphaFoldDB" id="X5I2Z0"/>
<evidence type="ECO:0000313" key="2">
    <source>
        <dbReference type="EMBL" id="BAO58384.1"/>
    </source>
</evidence>
<dbReference type="EMBL" id="AP013034">
    <property type="protein sequence ID" value="BAO58384.1"/>
    <property type="molecule type" value="Genomic_DNA"/>
</dbReference>
<dbReference type="RefSeq" id="WP_024269828.1">
    <property type="nucleotide sequence ID" value="NC_023917.1"/>
</dbReference>
<evidence type="ECO:0000313" key="1">
    <source>
        <dbReference type="EMBL" id="BAO58329.1"/>
    </source>
</evidence>
<evidence type="ECO:0008006" key="3">
    <source>
        <dbReference type="Google" id="ProtNLM"/>
    </source>
</evidence>
<protein>
    <recommendedName>
        <fullName evidence="3">MBL fold metallo-hydrolase</fullName>
    </recommendedName>
</protein>
<organism evidence="2">
    <name type="scientific">Clostridium perfringens</name>
    <dbReference type="NCBI Taxonomy" id="1502"/>
    <lineage>
        <taxon>Bacteria</taxon>
        <taxon>Bacillati</taxon>
        <taxon>Bacillota</taxon>
        <taxon>Clostridia</taxon>
        <taxon>Eubacteriales</taxon>
        <taxon>Clostridiaceae</taxon>
        <taxon>Clostridium</taxon>
    </lineage>
</organism>
<dbReference type="SUPFAM" id="SSF56281">
    <property type="entry name" value="Metallo-hydrolase/oxidoreductase"/>
    <property type="match status" value="1"/>
</dbReference>
<dbReference type="PANTHER" id="PTHR30619">
    <property type="entry name" value="DNA INTERNALIZATION/COMPETENCE PROTEIN COMEC/REC2"/>
    <property type="match status" value="1"/>
</dbReference>
<geneLocation type="plasmid" evidence="2">
    <name>pCP-TS1</name>
</geneLocation>
<dbReference type="Gene3D" id="3.60.15.10">
    <property type="entry name" value="Ribonuclease Z/Hydroxyacylglutathione hydrolase-like"/>
    <property type="match status" value="1"/>
</dbReference>
<dbReference type="InterPro" id="IPR052159">
    <property type="entry name" value="Competence_DNA_uptake"/>
</dbReference>
<geneLocation type="plasmid" evidence="1">
    <name>pCP-OS1</name>
</geneLocation>
<dbReference type="PANTHER" id="PTHR30619:SF1">
    <property type="entry name" value="RECOMBINATION PROTEIN 2"/>
    <property type="match status" value="1"/>
</dbReference>
<name>X5I2Z0_CLOPF</name>
<dbReference type="InterPro" id="IPR036866">
    <property type="entry name" value="RibonucZ/Hydroxyglut_hydro"/>
</dbReference>
<dbReference type="EMBL" id="AP013033">
    <property type="protein sequence ID" value="BAO58329.1"/>
    <property type="molecule type" value="Genomic_DNA"/>
</dbReference>
<reference evidence="2" key="1">
    <citation type="journal article" date="2014" name="Infect. Immun.">
        <title>BEC, a novel enterotoxin of Clostridium perfringens found in human clinical isolates from acute gastroenteritis outbreaks.</title>
        <authorList>
            <person name="Yonogi S."/>
            <person name="Matsuda S."/>
            <person name="Kawai T."/>
            <person name="Yoda T."/>
            <person name="Harada T."/>
            <person name="Kumeda Y."/>
            <person name="Gotoh K."/>
            <person name="Hiyoshi H."/>
            <person name="Nakamura S."/>
            <person name="Kodama T."/>
            <person name="Iida T."/>
        </authorList>
    </citation>
    <scope>NUCLEOTIDE SEQUENCE</scope>
    <source>
        <strain evidence="1">OS1</strain>
        <strain evidence="2">TS1</strain>
        <plasmid evidence="1">pCP-OS1</plasmid>
        <plasmid evidence="2">pCP-TS1</plasmid>
    </source>
</reference>
<proteinExistence type="predicted"/>